<evidence type="ECO:0008006" key="3">
    <source>
        <dbReference type="Google" id="ProtNLM"/>
    </source>
</evidence>
<protein>
    <recommendedName>
        <fullName evidence="3">ArsR family transcriptional regulator</fullName>
    </recommendedName>
</protein>
<evidence type="ECO:0000313" key="1">
    <source>
        <dbReference type="EMBL" id="BAX81790.1"/>
    </source>
</evidence>
<dbReference type="EMBL" id="AP018042">
    <property type="protein sequence ID" value="BAX81790.1"/>
    <property type="molecule type" value="Genomic_DNA"/>
</dbReference>
<reference evidence="2" key="2">
    <citation type="journal article" date="2020" name="Antonie Van Leeuwenhoek">
        <title>Labilibaculum antarcticum sp. nov., a novel facultative anaerobic, psychrotorelant bacterium isolated from marine sediment of Antarctica.</title>
        <authorList>
            <person name="Watanabe M."/>
            <person name="Kojima H."/>
            <person name="Fukui M."/>
        </authorList>
    </citation>
    <scope>NUCLEOTIDE SEQUENCE [LARGE SCALE GENOMIC DNA]</scope>
    <source>
        <strain evidence="2">SPP2</strain>
    </source>
</reference>
<name>A0A1Y1CNC8_9BACT</name>
<organism evidence="1 2">
    <name type="scientific">Labilibaculum antarcticum</name>
    <dbReference type="NCBI Taxonomy" id="1717717"/>
    <lineage>
        <taxon>Bacteria</taxon>
        <taxon>Pseudomonadati</taxon>
        <taxon>Bacteroidota</taxon>
        <taxon>Bacteroidia</taxon>
        <taxon>Marinilabiliales</taxon>
        <taxon>Marinifilaceae</taxon>
        <taxon>Labilibaculum</taxon>
    </lineage>
</organism>
<evidence type="ECO:0000313" key="2">
    <source>
        <dbReference type="Proteomes" id="UP000218267"/>
    </source>
</evidence>
<dbReference type="RefSeq" id="WP_096431502.1">
    <property type="nucleotide sequence ID" value="NZ_AP018042.1"/>
</dbReference>
<accession>A0A1Y1CNC8</accession>
<dbReference type="AlphaFoldDB" id="A0A1Y1CNC8"/>
<dbReference type="InterPro" id="IPR036388">
    <property type="entry name" value="WH-like_DNA-bd_sf"/>
</dbReference>
<dbReference type="KEGG" id="mbas:ALGA_3492"/>
<keyword evidence="2" id="KW-1185">Reference proteome</keyword>
<dbReference type="Gene3D" id="1.10.10.10">
    <property type="entry name" value="Winged helix-like DNA-binding domain superfamily/Winged helix DNA-binding domain"/>
    <property type="match status" value="1"/>
</dbReference>
<dbReference type="Proteomes" id="UP000218267">
    <property type="component" value="Chromosome"/>
</dbReference>
<reference evidence="1 2" key="1">
    <citation type="journal article" date="2018" name="Mar. Genomics">
        <title>Complete genome sequence of Marinifilaceae bacterium strain SPP2, isolated from the Antarctic marine sediment.</title>
        <authorList>
            <person name="Watanabe M."/>
            <person name="Kojima H."/>
            <person name="Fukui M."/>
        </authorList>
    </citation>
    <scope>NUCLEOTIDE SEQUENCE [LARGE SCALE GENOMIC DNA]</scope>
    <source>
        <strain evidence="1 2">SPP2</strain>
    </source>
</reference>
<sequence length="98" mass="11312">MDVEKGKTAKYRKEKNPVAKEVMENLKYFTKTKKILMDALKEGDKTVPQLSEALSIPADEVLYQLMSLIKFGFAETGDIDDMDEYFYYKIKDNGKDKS</sequence>
<gene>
    <name evidence="1" type="ORF">ALGA_3492</name>
</gene>
<proteinExistence type="predicted"/>
<dbReference type="OrthoDB" id="1093920at2"/>